<dbReference type="AlphaFoldDB" id="A0A2W4ITY5"/>
<protein>
    <recommendedName>
        <fullName evidence="1">Teneurin NHL domain-containing protein</fullName>
    </recommendedName>
</protein>
<comment type="caution">
    <text evidence="2">The sequence shown here is derived from an EMBL/GenBank/DDBJ whole genome shotgun (WGS) entry which is preliminary data.</text>
</comment>
<organism evidence="2">
    <name type="scientific">Thermocrispum agreste</name>
    <dbReference type="NCBI Taxonomy" id="37925"/>
    <lineage>
        <taxon>Bacteria</taxon>
        <taxon>Bacillati</taxon>
        <taxon>Actinomycetota</taxon>
        <taxon>Actinomycetes</taxon>
        <taxon>Pseudonocardiales</taxon>
        <taxon>Pseudonocardiaceae</taxon>
        <taxon>Thermocrispum</taxon>
    </lineage>
</organism>
<dbReference type="Pfam" id="PF25021">
    <property type="entry name" value="TEN_NHL"/>
    <property type="match status" value="2"/>
</dbReference>
<name>A0A2W4ITY5_9PSEU</name>
<dbReference type="Gene3D" id="2.120.10.30">
    <property type="entry name" value="TolB, C-terminal domain"/>
    <property type="match status" value="2"/>
</dbReference>
<accession>A0A2W4ITY5</accession>
<sequence length="350" mass="35277">MGLRTCPLVGDSGTHTQAGQLVGEPLLVVQVVATGPERDPYVGVVRDLRADVLVRGGRGDNHAVLVAVMVVVAPQCLATVAYANDNDLVVFAGTGTEGFSGDGGPASQASLHEPTGVAVGGGGTVYISDSGNFRVRAVSPNGTISTVAGTGQLSRKWSGPDPVPEGASGTEVEMIPGALAVGPDEALYIADNSRAQVLALSRDGWLSVVAGSGAVGFSGDGGPATEAKFRALTGLAVAPDGTLYIGDKENLRLRAVSPDGVITTVAGNGRLSLTVPAAGGPATSIPVVPIDVAVDGDGAVWIVGGLLRRLASGRVSTITRPAGSAPNTWGLTMPLPGLRRTHRCTSRRSP</sequence>
<dbReference type="SUPFAM" id="SSF101898">
    <property type="entry name" value="NHL repeat"/>
    <property type="match status" value="1"/>
</dbReference>
<dbReference type="PANTHER" id="PTHR46388:SF2">
    <property type="entry name" value="NHL REPEAT-CONTAINING PROTEIN 2"/>
    <property type="match status" value="1"/>
</dbReference>
<evidence type="ECO:0000259" key="1">
    <source>
        <dbReference type="Pfam" id="PF25021"/>
    </source>
</evidence>
<gene>
    <name evidence="2" type="ORF">DIU77_18850</name>
</gene>
<dbReference type="EMBL" id="QGUI01000944">
    <property type="protein sequence ID" value="PZM89648.1"/>
    <property type="molecule type" value="Genomic_DNA"/>
</dbReference>
<feature type="domain" description="Teneurin NHL" evidence="1">
    <location>
        <begin position="97"/>
        <end position="212"/>
    </location>
</feature>
<reference evidence="2" key="1">
    <citation type="submission" date="2018-05" db="EMBL/GenBank/DDBJ databases">
        <authorList>
            <person name="Lanie J.A."/>
            <person name="Ng W.-L."/>
            <person name="Kazmierczak K.M."/>
            <person name="Andrzejewski T.M."/>
            <person name="Davidsen T.M."/>
            <person name="Wayne K.J."/>
            <person name="Tettelin H."/>
            <person name="Glass J.I."/>
            <person name="Rusch D."/>
            <person name="Podicherti R."/>
            <person name="Tsui H.-C.T."/>
            <person name="Winkler M.E."/>
        </authorList>
    </citation>
    <scope>NUCLEOTIDE SEQUENCE</scope>
    <source>
        <strain evidence="2">ZC4RG45</strain>
    </source>
</reference>
<dbReference type="InterPro" id="IPR056822">
    <property type="entry name" value="TEN_NHL"/>
</dbReference>
<feature type="domain" description="Teneurin NHL" evidence="1">
    <location>
        <begin position="216"/>
        <end position="257"/>
    </location>
</feature>
<evidence type="ECO:0000313" key="2">
    <source>
        <dbReference type="EMBL" id="PZM89648.1"/>
    </source>
</evidence>
<proteinExistence type="predicted"/>
<dbReference type="InterPro" id="IPR011042">
    <property type="entry name" value="6-blade_b-propeller_TolB-like"/>
</dbReference>
<dbReference type="PANTHER" id="PTHR46388">
    <property type="entry name" value="NHL REPEAT-CONTAINING PROTEIN 2"/>
    <property type="match status" value="1"/>
</dbReference>